<evidence type="ECO:0000313" key="3">
    <source>
        <dbReference type="Proteomes" id="UP001054252"/>
    </source>
</evidence>
<dbReference type="EMBL" id="BPVZ01000091">
    <property type="protein sequence ID" value="GKV31362.1"/>
    <property type="molecule type" value="Genomic_DNA"/>
</dbReference>
<feature type="compositionally biased region" description="Low complexity" evidence="1">
    <location>
        <begin position="11"/>
        <end position="20"/>
    </location>
</feature>
<dbReference type="Proteomes" id="UP001054252">
    <property type="component" value="Unassembled WGS sequence"/>
</dbReference>
<proteinExistence type="predicted"/>
<dbReference type="AlphaFoldDB" id="A0AAV5L3K5"/>
<evidence type="ECO:0000256" key="1">
    <source>
        <dbReference type="SAM" id="MobiDB-lite"/>
    </source>
</evidence>
<evidence type="ECO:0000313" key="2">
    <source>
        <dbReference type="EMBL" id="GKV31362.1"/>
    </source>
</evidence>
<organism evidence="2 3">
    <name type="scientific">Rubroshorea leprosula</name>
    <dbReference type="NCBI Taxonomy" id="152421"/>
    <lineage>
        <taxon>Eukaryota</taxon>
        <taxon>Viridiplantae</taxon>
        <taxon>Streptophyta</taxon>
        <taxon>Embryophyta</taxon>
        <taxon>Tracheophyta</taxon>
        <taxon>Spermatophyta</taxon>
        <taxon>Magnoliopsida</taxon>
        <taxon>eudicotyledons</taxon>
        <taxon>Gunneridae</taxon>
        <taxon>Pentapetalae</taxon>
        <taxon>rosids</taxon>
        <taxon>malvids</taxon>
        <taxon>Malvales</taxon>
        <taxon>Dipterocarpaceae</taxon>
        <taxon>Rubroshorea</taxon>
    </lineage>
</organism>
<accession>A0AAV5L3K5</accession>
<comment type="caution">
    <text evidence="2">The sequence shown here is derived from an EMBL/GenBank/DDBJ whole genome shotgun (WGS) entry which is preliminary data.</text>
</comment>
<feature type="region of interest" description="Disordered" evidence="1">
    <location>
        <begin position="1"/>
        <end position="20"/>
    </location>
</feature>
<name>A0AAV5L3K5_9ROSI</name>
<protein>
    <submittedName>
        <fullName evidence="2">Uncharacterized protein</fullName>
    </submittedName>
</protein>
<sequence>MAPCNLGTGSGSQNYGQGSGSNHLNGGHFNFSPSLALGNPCGGPVNIGPGAGGRTNVLLLEVLTFSRHQPIWHLDSLVFRVVLYVLS</sequence>
<reference evidence="2 3" key="1">
    <citation type="journal article" date="2021" name="Commun. Biol.">
        <title>The genome of Shorea leprosula (Dipterocarpaceae) highlights the ecological relevance of drought in aseasonal tropical rainforests.</title>
        <authorList>
            <person name="Ng K.K.S."/>
            <person name="Kobayashi M.J."/>
            <person name="Fawcett J.A."/>
            <person name="Hatakeyama M."/>
            <person name="Paape T."/>
            <person name="Ng C.H."/>
            <person name="Ang C.C."/>
            <person name="Tnah L.H."/>
            <person name="Lee C.T."/>
            <person name="Nishiyama T."/>
            <person name="Sese J."/>
            <person name="O'Brien M.J."/>
            <person name="Copetti D."/>
            <person name="Mohd Noor M.I."/>
            <person name="Ong R.C."/>
            <person name="Putra M."/>
            <person name="Sireger I.Z."/>
            <person name="Indrioko S."/>
            <person name="Kosugi Y."/>
            <person name="Izuno A."/>
            <person name="Isagi Y."/>
            <person name="Lee S.L."/>
            <person name="Shimizu K.K."/>
        </authorList>
    </citation>
    <scope>NUCLEOTIDE SEQUENCE [LARGE SCALE GENOMIC DNA]</scope>
    <source>
        <strain evidence="2">214</strain>
    </source>
</reference>
<gene>
    <name evidence="2" type="ORF">SLEP1_g40058</name>
</gene>
<keyword evidence="3" id="KW-1185">Reference proteome</keyword>